<keyword evidence="2" id="KW-1185">Reference proteome</keyword>
<dbReference type="InterPro" id="IPR036736">
    <property type="entry name" value="ACP-like_sf"/>
</dbReference>
<organism evidence="1 2">
    <name type="scientific">Paracoccus haeundaensis</name>
    <dbReference type="NCBI Taxonomy" id="225362"/>
    <lineage>
        <taxon>Bacteria</taxon>
        <taxon>Pseudomonadati</taxon>
        <taxon>Pseudomonadota</taxon>
        <taxon>Alphaproteobacteria</taxon>
        <taxon>Rhodobacterales</taxon>
        <taxon>Paracoccaceae</taxon>
        <taxon>Paracoccus</taxon>
    </lineage>
</organism>
<sequence>MTDPRPIPAPQDMQDRIRAILAGPMACPRMAAFGPDARLGHDLGLDSVALMTLMLHLDEAGITMAEDTFDRAPGMTVQALSMALAGVTPAPDEPVDIKVHCVVSCLCQALKDRGGIDHRPLYLGLWDGQVIVDDRMRLSYHAPGIDHGFYLHWAGRLFGLQVTRWHEDAAPGARNLDRLHALLADWRPGRYVMPMVDMALLPQRDNKFAQASFPHYALLEPTADPDTWLMRDPDFRWEGPLPARDLRAAFLAPTVAGGFAFDNAGAHPANDATIAAMHHATFDAQAVPLIDAIRRIVQAHVADLPRADLEPALRELPVIAIRKYAYEHALAIFGDIEGADHDAFEECCDRIAALHGGLNAAHLRAVAFARGGDGDDLLQVLADLDRLTLLERGIKATVGQWFDRWQRARA</sequence>
<gene>
    <name evidence="1" type="ORF">FHD67_07765</name>
</gene>
<accession>A0A5C4R7G3</accession>
<evidence type="ECO:0000313" key="1">
    <source>
        <dbReference type="EMBL" id="TNH39875.1"/>
    </source>
</evidence>
<protein>
    <submittedName>
        <fullName evidence="1">Phosphopantetheine-binding protein</fullName>
    </submittedName>
</protein>
<proteinExistence type="predicted"/>
<evidence type="ECO:0000313" key="2">
    <source>
        <dbReference type="Proteomes" id="UP000304880"/>
    </source>
</evidence>
<dbReference type="InterPro" id="IPR046047">
    <property type="entry name" value="DUF6005"/>
</dbReference>
<comment type="caution">
    <text evidence="1">The sequence shown here is derived from an EMBL/GenBank/DDBJ whole genome shotgun (WGS) entry which is preliminary data.</text>
</comment>
<dbReference type="RefSeq" id="WP_139598365.1">
    <property type="nucleotide sequence ID" value="NZ_VDDC01000012.1"/>
</dbReference>
<dbReference type="Pfam" id="PF19468">
    <property type="entry name" value="DUF6005"/>
    <property type="match status" value="1"/>
</dbReference>
<name>A0A5C4R7G3_9RHOB</name>
<dbReference type="EMBL" id="VDDC01000012">
    <property type="protein sequence ID" value="TNH39875.1"/>
    <property type="molecule type" value="Genomic_DNA"/>
</dbReference>
<dbReference type="SUPFAM" id="SSF47336">
    <property type="entry name" value="ACP-like"/>
    <property type="match status" value="1"/>
</dbReference>
<dbReference type="AlphaFoldDB" id="A0A5C4R7G3"/>
<reference evidence="1 2" key="1">
    <citation type="submission" date="2019-06" db="EMBL/GenBank/DDBJ databases">
        <authorList>
            <person name="Li J."/>
        </authorList>
    </citation>
    <scope>NUCLEOTIDE SEQUENCE [LARGE SCALE GENOMIC DNA]</scope>
    <source>
        <strain evidence="1 2">CGMCC 1.8012</strain>
    </source>
</reference>
<dbReference type="Proteomes" id="UP000304880">
    <property type="component" value="Unassembled WGS sequence"/>
</dbReference>